<protein>
    <submittedName>
        <fullName evidence="3">Putative secreted protein</fullName>
    </submittedName>
</protein>
<feature type="signal peptide" evidence="1">
    <location>
        <begin position="1"/>
        <end position="18"/>
    </location>
</feature>
<feature type="domain" description="Glycan binding protein Y3-like" evidence="2">
    <location>
        <begin position="84"/>
        <end position="158"/>
    </location>
</feature>
<keyword evidence="4" id="KW-1185">Reference proteome</keyword>
<dbReference type="EMBL" id="PXXK01000033">
    <property type="protein sequence ID" value="RFN53999.1"/>
    <property type="molecule type" value="Genomic_DNA"/>
</dbReference>
<evidence type="ECO:0000256" key="1">
    <source>
        <dbReference type="SAM" id="SignalP"/>
    </source>
</evidence>
<evidence type="ECO:0000259" key="2">
    <source>
        <dbReference type="Pfam" id="PF22803"/>
    </source>
</evidence>
<sequence length="159" mass="18289">MQIANIFTILSVVVATVAGPVPGPSKHDVTEDGFDFEQVSENTAHLMKRQEQYCYPSGVKFGDNKDWAISRAGLWCSRSEGFGRYRPGQTKKACYNYRQSDKNHHFTFEIQNIRSQDVGLSMNECRNRLRRIIEDCQQGGRYRDNKFNWSVNPKNGRCS</sequence>
<feature type="chain" id="PRO_5017382338" evidence="1">
    <location>
        <begin position="19"/>
        <end position="159"/>
    </location>
</feature>
<accession>A0A395N336</accession>
<comment type="caution">
    <text evidence="3">The sequence shown here is derived from an EMBL/GenBank/DDBJ whole genome shotgun (WGS) entry which is preliminary data.</text>
</comment>
<evidence type="ECO:0000313" key="3">
    <source>
        <dbReference type="EMBL" id="RFN53999.1"/>
    </source>
</evidence>
<dbReference type="InterPro" id="IPR054443">
    <property type="entry name" value="Y3-like_dom"/>
</dbReference>
<name>A0A395N336_9HYPO</name>
<reference evidence="3 4" key="1">
    <citation type="journal article" date="2018" name="PLoS Pathog.">
        <title>Evolution of structural diversity of trichothecenes, a family of toxins produced by plant pathogenic and entomopathogenic fungi.</title>
        <authorList>
            <person name="Proctor R.H."/>
            <person name="McCormick S.P."/>
            <person name="Kim H.S."/>
            <person name="Cardoza R.E."/>
            <person name="Stanley A.M."/>
            <person name="Lindo L."/>
            <person name="Kelly A."/>
            <person name="Brown D.W."/>
            <person name="Lee T."/>
            <person name="Vaughan M.M."/>
            <person name="Alexander N.J."/>
            <person name="Busman M."/>
            <person name="Gutierrez S."/>
        </authorList>
    </citation>
    <scope>NUCLEOTIDE SEQUENCE [LARGE SCALE GENOMIC DNA]</scope>
    <source>
        <strain evidence="3 4">NRRL 13405</strain>
    </source>
</reference>
<keyword evidence="1" id="KW-0732">Signal</keyword>
<organism evidence="3 4">
    <name type="scientific">Fusarium flagelliforme</name>
    <dbReference type="NCBI Taxonomy" id="2675880"/>
    <lineage>
        <taxon>Eukaryota</taxon>
        <taxon>Fungi</taxon>
        <taxon>Dikarya</taxon>
        <taxon>Ascomycota</taxon>
        <taxon>Pezizomycotina</taxon>
        <taxon>Sordariomycetes</taxon>
        <taxon>Hypocreomycetidae</taxon>
        <taxon>Hypocreales</taxon>
        <taxon>Nectriaceae</taxon>
        <taxon>Fusarium</taxon>
        <taxon>Fusarium incarnatum-equiseti species complex</taxon>
    </lineage>
</organism>
<dbReference type="AlphaFoldDB" id="A0A395N336"/>
<dbReference type="OrthoDB" id="4296282at2759"/>
<evidence type="ECO:0000313" key="4">
    <source>
        <dbReference type="Proteomes" id="UP000265631"/>
    </source>
</evidence>
<dbReference type="Proteomes" id="UP000265631">
    <property type="component" value="Unassembled WGS sequence"/>
</dbReference>
<proteinExistence type="predicted"/>
<dbReference type="Pfam" id="PF22803">
    <property type="entry name" value="GBD_Y3"/>
    <property type="match status" value="1"/>
</dbReference>
<gene>
    <name evidence="3" type="ORF">FIE12Z_1746</name>
</gene>